<gene>
    <name evidence="2" type="ORF">PCOR1329_LOCUS9325</name>
</gene>
<feature type="non-terminal residue" evidence="2">
    <location>
        <position position="1"/>
    </location>
</feature>
<keyword evidence="3" id="KW-1185">Reference proteome</keyword>
<proteinExistence type="predicted"/>
<evidence type="ECO:0000313" key="2">
    <source>
        <dbReference type="EMBL" id="CAK0801461.1"/>
    </source>
</evidence>
<organism evidence="2 3">
    <name type="scientific">Prorocentrum cordatum</name>
    <dbReference type="NCBI Taxonomy" id="2364126"/>
    <lineage>
        <taxon>Eukaryota</taxon>
        <taxon>Sar</taxon>
        <taxon>Alveolata</taxon>
        <taxon>Dinophyceae</taxon>
        <taxon>Prorocentrales</taxon>
        <taxon>Prorocentraceae</taxon>
        <taxon>Prorocentrum</taxon>
    </lineage>
</organism>
<evidence type="ECO:0000256" key="1">
    <source>
        <dbReference type="SAM" id="MobiDB-lite"/>
    </source>
</evidence>
<comment type="caution">
    <text evidence="2">The sequence shown here is derived from an EMBL/GenBank/DDBJ whole genome shotgun (WGS) entry which is preliminary data.</text>
</comment>
<sequence length="197" mass="20766">DVPDPPGQGGPPCRLPPGEVSGQSPPTQPEEEPDTVGMQQLSDWPSINSVLSDEASAPGEHVDATPTPTRSPWKRGTTAPPPLTSFANDDDQVEQPQGRMRWQTSMPAQDTSEEKGEAGLLEGVLATCEERLAGLRQSLQLSGPTPEWRAGCQTLGQVLEDLAAEALDAACRRGAGAMDVFEGASNALNATTDLIIE</sequence>
<evidence type="ECO:0000313" key="3">
    <source>
        <dbReference type="Proteomes" id="UP001189429"/>
    </source>
</evidence>
<dbReference type="Proteomes" id="UP001189429">
    <property type="component" value="Unassembled WGS sequence"/>
</dbReference>
<feature type="compositionally biased region" description="Pro residues" evidence="1">
    <location>
        <begin position="1"/>
        <end position="15"/>
    </location>
</feature>
<reference evidence="2" key="1">
    <citation type="submission" date="2023-10" db="EMBL/GenBank/DDBJ databases">
        <authorList>
            <person name="Chen Y."/>
            <person name="Shah S."/>
            <person name="Dougan E. K."/>
            <person name="Thang M."/>
            <person name="Chan C."/>
        </authorList>
    </citation>
    <scope>NUCLEOTIDE SEQUENCE [LARGE SCALE GENOMIC DNA]</scope>
</reference>
<feature type="region of interest" description="Disordered" evidence="1">
    <location>
        <begin position="1"/>
        <end position="114"/>
    </location>
</feature>
<protein>
    <submittedName>
        <fullName evidence="2">Uncharacterized protein</fullName>
    </submittedName>
</protein>
<name>A0ABN9Q6Q7_9DINO</name>
<feature type="compositionally biased region" description="Polar residues" evidence="1">
    <location>
        <begin position="37"/>
        <end position="51"/>
    </location>
</feature>
<feature type="non-terminal residue" evidence="2">
    <location>
        <position position="197"/>
    </location>
</feature>
<dbReference type="EMBL" id="CAUYUJ010002589">
    <property type="protein sequence ID" value="CAK0801461.1"/>
    <property type="molecule type" value="Genomic_DNA"/>
</dbReference>
<accession>A0ABN9Q6Q7</accession>